<dbReference type="Proteomes" id="UP001621813">
    <property type="component" value="Unassembled WGS sequence"/>
</dbReference>
<name>A0ABW8PPJ8_9FLAO</name>
<proteinExistence type="predicted"/>
<evidence type="ECO:0000313" key="2">
    <source>
        <dbReference type="Proteomes" id="UP001621813"/>
    </source>
</evidence>
<dbReference type="RefSeq" id="WP_405322665.1">
    <property type="nucleotide sequence ID" value="NZ_JAZGZR010000018.1"/>
</dbReference>
<gene>
    <name evidence="1" type="ORF">V3Q77_08355</name>
</gene>
<comment type="caution">
    <text evidence="1">The sequence shown here is derived from an EMBL/GenBank/DDBJ whole genome shotgun (WGS) entry which is preliminary data.</text>
</comment>
<dbReference type="EMBL" id="JAZGZR010000018">
    <property type="protein sequence ID" value="MFK7049899.1"/>
    <property type="molecule type" value="Genomic_DNA"/>
</dbReference>
<organism evidence="1 2">
    <name type="scientific">Flavobacterium davisii</name>
    <dbReference type="NCBI Taxonomy" id="2906077"/>
    <lineage>
        <taxon>Bacteria</taxon>
        <taxon>Pseudomonadati</taxon>
        <taxon>Bacteroidota</taxon>
        <taxon>Flavobacteriia</taxon>
        <taxon>Flavobacteriales</taxon>
        <taxon>Flavobacteriaceae</taxon>
        <taxon>Flavobacterium</taxon>
    </lineage>
</organism>
<accession>A0ABW8PPJ8</accession>
<keyword evidence="2" id="KW-1185">Reference proteome</keyword>
<protein>
    <submittedName>
        <fullName evidence="1">Uncharacterized protein</fullName>
    </submittedName>
</protein>
<reference evidence="1 2" key="1">
    <citation type="submission" date="2024-02" db="EMBL/GenBank/DDBJ databases">
        <title>Comparative Genomic Analysis of Flavobacterium Species Causing Columnaris Disease of Freshwater Fish in Thailand: Insights into Virulence and Resistance Mechanisms.</title>
        <authorList>
            <person name="Nguyen D."/>
            <person name="Chokmangmeepisarn P."/>
            <person name="Khianchaikhan K."/>
            <person name="Morishita M."/>
            <person name="Bunnoy A."/>
            <person name="Rodkhum C."/>
        </authorList>
    </citation>
    <scope>NUCLEOTIDE SEQUENCE [LARGE SCALE GENOMIC DNA]</scope>
    <source>
        <strain evidence="1 2">KCRT2007</strain>
    </source>
</reference>
<evidence type="ECO:0000313" key="1">
    <source>
        <dbReference type="EMBL" id="MFK7049899.1"/>
    </source>
</evidence>
<sequence length="86" mass="9562">MGAEKNAPAQAGASIENIDVLEEMVTEKQELPLGAVFFDAPDGKRIGFSVNSFVFKGKEYKVQDAVLDAKDVLELLYEQKSFIFKF</sequence>